<evidence type="ECO:0000313" key="1">
    <source>
        <dbReference type="EMBL" id="OTN94436.1"/>
    </source>
</evidence>
<evidence type="ECO:0000313" key="2">
    <source>
        <dbReference type="Proteomes" id="UP000194737"/>
    </source>
</evidence>
<organism evidence="1 2">
    <name type="scientific">Enterococcus faecium</name>
    <name type="common">Streptococcus faecium</name>
    <dbReference type="NCBI Taxonomy" id="1352"/>
    <lineage>
        <taxon>Bacteria</taxon>
        <taxon>Bacillati</taxon>
        <taxon>Bacillota</taxon>
        <taxon>Bacilli</taxon>
        <taxon>Lactobacillales</taxon>
        <taxon>Enterococcaceae</taxon>
        <taxon>Enterococcus</taxon>
    </lineage>
</organism>
<dbReference type="InterPro" id="IPR029063">
    <property type="entry name" value="SAM-dependent_MTases_sf"/>
</dbReference>
<name>A0AB73N7C6_ENTFC</name>
<accession>A0AB73N7C6</accession>
<dbReference type="EMBL" id="NGLB01000003">
    <property type="protein sequence ID" value="OTN94436.1"/>
    <property type="molecule type" value="Genomic_DNA"/>
</dbReference>
<evidence type="ECO:0008006" key="3">
    <source>
        <dbReference type="Google" id="ProtNLM"/>
    </source>
</evidence>
<gene>
    <name evidence="1" type="ORF">A5804_002746</name>
</gene>
<sequence length="169" mass="20021">MFEILRNPIKSIVEDYILLWNGNETDFDTIMDALNDPNNRKDLGAFYTPLSYVKEVTKLVRKAIDNVSKGKYYIILDRCAGTGAFEYYLTEEELSHVILNTYEIKEWLVLYNKYYWKSKSDYSDTFDYPVKSRKSSYRRGCFSRRIFNYSYGNGWKSCKRFAQSVCVII</sequence>
<dbReference type="AlphaFoldDB" id="A0AB73N7C6"/>
<dbReference type="Proteomes" id="UP000194737">
    <property type="component" value="Unassembled WGS sequence"/>
</dbReference>
<dbReference type="SUPFAM" id="SSF53335">
    <property type="entry name" value="S-adenosyl-L-methionine-dependent methyltransferases"/>
    <property type="match status" value="1"/>
</dbReference>
<reference evidence="1 2" key="1">
    <citation type="submission" date="2017-05" db="EMBL/GenBank/DDBJ databases">
        <title>The Genome Sequence of Enterococcus faecium 6F2_DIV0138.</title>
        <authorList>
            <consortium name="The Broad Institute Genomics Platform"/>
            <consortium name="The Broad Institute Genomic Center for Infectious Diseases"/>
            <person name="Earl A."/>
            <person name="Manson A."/>
            <person name="Schwartman J."/>
            <person name="Gilmore M."/>
            <person name="Abouelleil A."/>
            <person name="Cao P."/>
            <person name="Chapman S."/>
            <person name="Cusick C."/>
            <person name="Shea T."/>
            <person name="Young S."/>
            <person name="Neafsey D."/>
            <person name="Nusbaum C."/>
            <person name="Birren B."/>
        </authorList>
    </citation>
    <scope>NUCLEOTIDE SEQUENCE [LARGE SCALE GENOMIC DNA]</scope>
    <source>
        <strain evidence="1 2">6F2_DIV0138</strain>
    </source>
</reference>
<protein>
    <recommendedName>
        <fullName evidence="3">DNA methylase adenine-specific domain-containing protein</fullName>
    </recommendedName>
</protein>
<dbReference type="Gene3D" id="3.40.50.150">
    <property type="entry name" value="Vaccinia Virus protein VP39"/>
    <property type="match status" value="1"/>
</dbReference>
<proteinExistence type="predicted"/>
<comment type="caution">
    <text evidence="1">The sequence shown here is derived from an EMBL/GenBank/DDBJ whole genome shotgun (WGS) entry which is preliminary data.</text>
</comment>